<feature type="region of interest" description="Disordered" evidence="7">
    <location>
        <begin position="88"/>
        <end position="176"/>
    </location>
</feature>
<evidence type="ECO:0000313" key="8">
    <source>
        <dbReference type="Proteomes" id="UP000515163"/>
    </source>
</evidence>
<dbReference type="InterPro" id="IPR012423">
    <property type="entry name" value="Eaf7/MRGBP"/>
</dbReference>
<dbReference type="GO" id="GO:0006325">
    <property type="term" value="P:chromatin organization"/>
    <property type="evidence" value="ECO:0007669"/>
    <property type="project" value="UniProtKB-KW"/>
</dbReference>
<evidence type="ECO:0000256" key="3">
    <source>
        <dbReference type="ARBA" id="ARBA00022853"/>
    </source>
</evidence>
<organism evidence="8 9">
    <name type="scientific">Actinia tenebrosa</name>
    <name type="common">Australian red waratah sea anemone</name>
    <dbReference type="NCBI Taxonomy" id="6105"/>
    <lineage>
        <taxon>Eukaryota</taxon>
        <taxon>Metazoa</taxon>
        <taxon>Cnidaria</taxon>
        <taxon>Anthozoa</taxon>
        <taxon>Hexacorallia</taxon>
        <taxon>Actiniaria</taxon>
        <taxon>Actiniidae</taxon>
        <taxon>Actinia</taxon>
    </lineage>
</organism>
<evidence type="ECO:0000256" key="1">
    <source>
        <dbReference type="ARBA" id="ARBA00004123"/>
    </source>
</evidence>
<proteinExistence type="inferred from homology"/>
<feature type="compositionally biased region" description="Polar residues" evidence="7">
    <location>
        <begin position="132"/>
        <end position="144"/>
    </location>
</feature>
<dbReference type="KEGG" id="aten:116297763"/>
<dbReference type="GO" id="GO:0005634">
    <property type="term" value="C:nucleus"/>
    <property type="evidence" value="ECO:0007669"/>
    <property type="project" value="UniProtKB-SubCell"/>
</dbReference>
<dbReference type="Proteomes" id="UP000515163">
    <property type="component" value="Unplaced"/>
</dbReference>
<keyword evidence="8" id="KW-1185">Reference proteome</keyword>
<dbReference type="AlphaFoldDB" id="A0A6P8I322"/>
<keyword evidence="6" id="KW-0539">Nucleus</keyword>
<evidence type="ECO:0000256" key="5">
    <source>
        <dbReference type="ARBA" id="ARBA00023163"/>
    </source>
</evidence>
<dbReference type="PANTHER" id="PTHR13581">
    <property type="entry name" value="MRG-BINDING PROTEIN"/>
    <property type="match status" value="1"/>
</dbReference>
<dbReference type="GeneID" id="116297763"/>
<evidence type="ECO:0000256" key="6">
    <source>
        <dbReference type="ARBA" id="ARBA00023242"/>
    </source>
</evidence>
<dbReference type="RefSeq" id="XP_031561911.1">
    <property type="nucleotide sequence ID" value="XM_031706051.1"/>
</dbReference>
<evidence type="ECO:0000256" key="2">
    <source>
        <dbReference type="ARBA" id="ARBA00007117"/>
    </source>
</evidence>
<accession>A0A6P8I322</accession>
<evidence type="ECO:0000313" key="9">
    <source>
        <dbReference type="RefSeq" id="XP_031561911.1"/>
    </source>
</evidence>
<dbReference type="PANTHER" id="PTHR13581:SF5">
    <property type="entry name" value="MRG_MORF4L-BINDING PROTEIN"/>
    <property type="match status" value="1"/>
</dbReference>
<name>A0A6P8I322_ACTTE</name>
<comment type="subcellular location">
    <subcellularLocation>
        <location evidence="1">Nucleus</location>
    </subcellularLocation>
</comment>
<feature type="compositionally biased region" description="Polar residues" evidence="7">
    <location>
        <begin position="107"/>
        <end position="120"/>
    </location>
</feature>
<dbReference type="GO" id="GO:0035267">
    <property type="term" value="C:NuA4 histone acetyltransferase complex"/>
    <property type="evidence" value="ECO:0007669"/>
    <property type="project" value="TreeGrafter"/>
</dbReference>
<dbReference type="OrthoDB" id="5595141at2759"/>
<protein>
    <submittedName>
        <fullName evidence="9">MRG/MORF4L-binding protein-like</fullName>
    </submittedName>
</protein>
<keyword evidence="4" id="KW-0805">Transcription regulation</keyword>
<keyword evidence="5" id="KW-0804">Transcription</keyword>
<reference evidence="9" key="1">
    <citation type="submission" date="2025-08" db="UniProtKB">
        <authorList>
            <consortium name="RefSeq"/>
        </authorList>
    </citation>
    <scope>IDENTIFICATION</scope>
    <source>
        <tissue evidence="9">Tentacle</tissue>
    </source>
</reference>
<evidence type="ECO:0000256" key="4">
    <source>
        <dbReference type="ARBA" id="ARBA00023015"/>
    </source>
</evidence>
<evidence type="ECO:0000256" key="7">
    <source>
        <dbReference type="SAM" id="MobiDB-lite"/>
    </source>
</evidence>
<dbReference type="GO" id="GO:0006357">
    <property type="term" value="P:regulation of transcription by RNA polymerase II"/>
    <property type="evidence" value="ECO:0007669"/>
    <property type="project" value="TreeGrafter"/>
</dbReference>
<sequence>MRTKTNSKTKMASTEESLVWTPELEVSLFHSMKGHKPVGINRHFHMACIHDKFSTSTGKKNISSKQIWDHLHELYNMQALDELESLPFPNDETEFSLPDEIFESSRKNQLANTSESSGTSDEALLKMKLQGLASNPSNVSTPDSSPKRKRTRNVNSASSSQPSSPHPAPSSTKRRR</sequence>
<dbReference type="FunCoup" id="A0A6P8I322">
    <property type="interactions" value="1095"/>
</dbReference>
<dbReference type="InParanoid" id="A0A6P8I322"/>
<keyword evidence="3" id="KW-0156">Chromatin regulator</keyword>
<comment type="similarity">
    <text evidence="2">Belongs to the EAF7 family.</text>
</comment>
<gene>
    <name evidence="9" type="primary">LOC116297763</name>
</gene>
<dbReference type="Pfam" id="PF07904">
    <property type="entry name" value="Eaf7"/>
    <property type="match status" value="1"/>
</dbReference>